<keyword evidence="5 7" id="KW-0472">Membrane</keyword>
<feature type="transmembrane region" description="Helical" evidence="7">
    <location>
        <begin position="558"/>
        <end position="579"/>
    </location>
</feature>
<dbReference type="GO" id="GO:0005886">
    <property type="term" value="C:plasma membrane"/>
    <property type="evidence" value="ECO:0007669"/>
    <property type="project" value="UniProtKB-SubCell"/>
</dbReference>
<dbReference type="AlphaFoldDB" id="A0A7W7QCB4"/>
<dbReference type="EMBL" id="JACHJQ010000008">
    <property type="protein sequence ID" value="MBB4910878.1"/>
    <property type="molecule type" value="Genomic_DNA"/>
</dbReference>
<evidence type="ECO:0000256" key="3">
    <source>
        <dbReference type="ARBA" id="ARBA00022692"/>
    </source>
</evidence>
<comment type="subcellular location">
    <subcellularLocation>
        <location evidence="1">Cell membrane</location>
        <topology evidence="1">Multi-pass membrane protein</topology>
    </subcellularLocation>
</comment>
<protein>
    <submittedName>
        <fullName evidence="9">RND superfamily putative drug exporter</fullName>
    </submittedName>
</protein>
<evidence type="ECO:0000313" key="9">
    <source>
        <dbReference type="EMBL" id="MBB4910878.1"/>
    </source>
</evidence>
<feature type="transmembrane region" description="Helical" evidence="7">
    <location>
        <begin position="272"/>
        <end position="296"/>
    </location>
</feature>
<feature type="transmembrane region" description="Helical" evidence="7">
    <location>
        <begin position="531"/>
        <end position="551"/>
    </location>
</feature>
<dbReference type="Proteomes" id="UP000520767">
    <property type="component" value="Unassembled WGS sequence"/>
</dbReference>
<feature type="region of interest" description="Disordered" evidence="6">
    <location>
        <begin position="648"/>
        <end position="805"/>
    </location>
</feature>
<evidence type="ECO:0000256" key="2">
    <source>
        <dbReference type="ARBA" id="ARBA00022475"/>
    </source>
</evidence>
<feature type="transmembrane region" description="Helical" evidence="7">
    <location>
        <begin position="233"/>
        <end position="251"/>
    </location>
</feature>
<dbReference type="InterPro" id="IPR050545">
    <property type="entry name" value="Mycobact_MmpL"/>
</dbReference>
<feature type="compositionally biased region" description="Basic and acidic residues" evidence="6">
    <location>
        <begin position="723"/>
        <end position="763"/>
    </location>
</feature>
<evidence type="ECO:0000256" key="5">
    <source>
        <dbReference type="ARBA" id="ARBA00023136"/>
    </source>
</evidence>
<feature type="domain" description="Membrane transport protein MMPL" evidence="8">
    <location>
        <begin position="69"/>
        <end position="350"/>
    </location>
</feature>
<feature type="transmembrane region" description="Helical" evidence="7">
    <location>
        <begin position="599"/>
        <end position="620"/>
    </location>
</feature>
<evidence type="ECO:0000259" key="8">
    <source>
        <dbReference type="Pfam" id="PF03176"/>
    </source>
</evidence>
<proteinExistence type="predicted"/>
<organism evidence="9 10">
    <name type="scientific">Actinophytocola algeriensis</name>
    <dbReference type="NCBI Taxonomy" id="1768010"/>
    <lineage>
        <taxon>Bacteria</taxon>
        <taxon>Bacillati</taxon>
        <taxon>Actinomycetota</taxon>
        <taxon>Actinomycetes</taxon>
        <taxon>Pseudonocardiales</taxon>
        <taxon>Pseudonocardiaceae</taxon>
    </lineage>
</organism>
<evidence type="ECO:0000256" key="7">
    <source>
        <dbReference type="SAM" id="Phobius"/>
    </source>
</evidence>
<feature type="compositionally biased region" description="Pro residues" evidence="6">
    <location>
        <begin position="790"/>
        <end position="800"/>
    </location>
</feature>
<sequence>MMGKPLLTVRVARWSAEHPWRAIGAWLLFVAICIGAGQAVGTKQADFDDNPTGELATYQSIVDEAGFTRPATENVLISARDGELDSARATAAANDVRAGMSGLRDVGDVSDPVPSPKGTAVLVNVAIAGDRETAEDRVGALLDTTAAVQKDYPDLRVEQVGGASLDKALTETLGDDFQKAELISIPVTLVIMLVVFGALIAAGVPVLLAMSAVGAALGLSALASHLIPATDNTASMILLIGMAVGVDYSLFYVRRDREERAKGAGHVDAVEIAAATSGHAIVVSGIAVTVAMAGMFVVNDVVFSSIAVGTIMVVLAAMIGSITVLPALLAKLGRWVDKPRIPFLWRLSMRNNAGTSKFWGAVLRPSLQRPKTTLVVGVGLLGALAVPAFGMTLNAPSEADLPRSIPIMRSYDRMTEAFPSTGASHQIAVRVPASATADGEAAVGRLLDRIADDPGFAHDQPPEVTPARDGRIYLISAGIPHDGGSAEADQSLERLRATLLPATIGAVAGAEFAVSGQTAGENDFVESMTSALPWVIGFVLLLTFLVMLWAFRAPVIALSAIGLNLLSAGAAYGLLVLVFQNTWAEGLLGFTSTGGITAWLPVILFVTLFGLSMDYHVFVVSRIREAVGLRSTKDAIGADCEDVPDDAALRAGQGTDVTGHRRGDRDGAERDRCADAGGVDPASAAEVADGHHRRRRHQGGGRGVGVARHVRRDRRPGVGLRAHGTEGRRAGRETGRETCWETGGEARSRAEGRGRTGVRREGHGQQGGQVVPAVGREHRRPRDHPRPVRHPPPLTPPALPPGKDLWRSTTMGWTWRGAPAFCRCFVIA</sequence>
<evidence type="ECO:0000256" key="6">
    <source>
        <dbReference type="SAM" id="MobiDB-lite"/>
    </source>
</evidence>
<keyword evidence="2" id="KW-1003">Cell membrane</keyword>
<comment type="caution">
    <text evidence="9">The sequence shown here is derived from an EMBL/GenBank/DDBJ whole genome shotgun (WGS) entry which is preliminary data.</text>
</comment>
<dbReference type="PANTHER" id="PTHR33406:SF13">
    <property type="entry name" value="MEMBRANE PROTEIN YDFJ"/>
    <property type="match status" value="1"/>
</dbReference>
<dbReference type="Gene3D" id="1.20.1640.10">
    <property type="entry name" value="Multidrug efflux transporter AcrB transmembrane domain"/>
    <property type="match status" value="2"/>
</dbReference>
<feature type="domain" description="Membrane transport protein MMPL" evidence="8">
    <location>
        <begin position="401"/>
        <end position="633"/>
    </location>
</feature>
<name>A0A7W7QCB4_9PSEU</name>
<dbReference type="SUPFAM" id="SSF82866">
    <property type="entry name" value="Multidrug efflux transporter AcrB transmembrane domain"/>
    <property type="match status" value="2"/>
</dbReference>
<accession>A0A7W7QCB4</accession>
<dbReference type="InterPro" id="IPR004869">
    <property type="entry name" value="MMPL_dom"/>
</dbReference>
<feature type="transmembrane region" description="Helical" evidence="7">
    <location>
        <begin position="374"/>
        <end position="393"/>
    </location>
</feature>
<feature type="transmembrane region" description="Helical" evidence="7">
    <location>
        <begin position="302"/>
        <end position="330"/>
    </location>
</feature>
<keyword evidence="10" id="KW-1185">Reference proteome</keyword>
<reference evidence="9 10" key="1">
    <citation type="submission" date="2020-08" db="EMBL/GenBank/DDBJ databases">
        <title>Genomic Encyclopedia of Type Strains, Phase III (KMG-III): the genomes of soil and plant-associated and newly described type strains.</title>
        <authorList>
            <person name="Whitman W."/>
        </authorList>
    </citation>
    <scope>NUCLEOTIDE SEQUENCE [LARGE SCALE GENOMIC DNA]</scope>
    <source>
        <strain evidence="9 10">CECT 8960</strain>
    </source>
</reference>
<keyword evidence="3 7" id="KW-0812">Transmembrane</keyword>
<evidence type="ECO:0000256" key="4">
    <source>
        <dbReference type="ARBA" id="ARBA00022989"/>
    </source>
</evidence>
<feature type="compositionally biased region" description="Basic residues" evidence="6">
    <location>
        <begin position="777"/>
        <end position="789"/>
    </location>
</feature>
<feature type="compositionally biased region" description="Basic and acidic residues" evidence="6">
    <location>
        <begin position="658"/>
        <end position="674"/>
    </location>
</feature>
<gene>
    <name evidence="9" type="ORF">FHR82_007137</name>
</gene>
<feature type="transmembrane region" description="Helical" evidence="7">
    <location>
        <begin position="182"/>
        <end position="200"/>
    </location>
</feature>
<evidence type="ECO:0000313" key="10">
    <source>
        <dbReference type="Proteomes" id="UP000520767"/>
    </source>
</evidence>
<dbReference type="PANTHER" id="PTHR33406">
    <property type="entry name" value="MEMBRANE PROTEIN MJ1562-RELATED"/>
    <property type="match status" value="1"/>
</dbReference>
<feature type="transmembrane region" description="Helical" evidence="7">
    <location>
        <begin position="207"/>
        <end position="227"/>
    </location>
</feature>
<evidence type="ECO:0000256" key="1">
    <source>
        <dbReference type="ARBA" id="ARBA00004651"/>
    </source>
</evidence>
<dbReference type="Pfam" id="PF03176">
    <property type="entry name" value="MMPL"/>
    <property type="match status" value="2"/>
</dbReference>
<keyword evidence="4 7" id="KW-1133">Transmembrane helix</keyword>